<dbReference type="EMBL" id="FQUY01000027">
    <property type="protein sequence ID" value="SHF49072.1"/>
    <property type="molecule type" value="Genomic_DNA"/>
</dbReference>
<keyword evidence="2" id="KW-1185">Reference proteome</keyword>
<evidence type="ECO:0000313" key="1">
    <source>
        <dbReference type="EMBL" id="SHF49072.1"/>
    </source>
</evidence>
<sequence length="114" mass="12697">MTVFLPRTNLIKGHKCIKIKRERFRILKGFKEINVLLANDTFNTLLNCDTIKITQLNAIIALLIKLGIPFDLEYSPGTRRLAAAAELTIYINPSTTLNFTLNFEAGDSISGGIT</sequence>
<accession>A0A1M5C3Q8</accession>
<evidence type="ECO:0000313" key="2">
    <source>
        <dbReference type="Proteomes" id="UP000184148"/>
    </source>
</evidence>
<protein>
    <submittedName>
        <fullName evidence="1">Uncharacterized protein</fullName>
    </submittedName>
</protein>
<gene>
    <name evidence="1" type="ORF">SAMN02745133_02787</name>
</gene>
<dbReference type="Proteomes" id="UP000184148">
    <property type="component" value="Unassembled WGS sequence"/>
</dbReference>
<organism evidence="1 2">
    <name type="scientific">Desulforamulus putei DSM 12395</name>
    <dbReference type="NCBI Taxonomy" id="1121429"/>
    <lineage>
        <taxon>Bacteria</taxon>
        <taxon>Bacillati</taxon>
        <taxon>Bacillota</taxon>
        <taxon>Clostridia</taxon>
        <taxon>Eubacteriales</taxon>
        <taxon>Peptococcaceae</taxon>
        <taxon>Desulforamulus</taxon>
    </lineage>
</organism>
<proteinExistence type="predicted"/>
<reference evidence="2" key="1">
    <citation type="submission" date="2016-11" db="EMBL/GenBank/DDBJ databases">
        <authorList>
            <person name="Varghese N."/>
            <person name="Submissions S."/>
        </authorList>
    </citation>
    <scope>NUCLEOTIDE SEQUENCE [LARGE SCALE GENOMIC DNA]</scope>
    <source>
        <strain evidence="2">DSM 12395</strain>
    </source>
</reference>
<dbReference type="STRING" id="1121429.SAMN02745133_02787"/>
<name>A0A1M5C3Q8_9FIRM</name>
<dbReference type="RefSeq" id="WP_238457065.1">
    <property type="nucleotide sequence ID" value="NZ_FQUY01000027.1"/>
</dbReference>
<dbReference type="AlphaFoldDB" id="A0A1M5C3Q8"/>